<organism evidence="3 4">
    <name type="scientific">Candidatus Glassbacteria bacterium RIFCSPLOWO2_12_FULL_58_11</name>
    <dbReference type="NCBI Taxonomy" id="1817867"/>
    <lineage>
        <taxon>Bacteria</taxon>
        <taxon>Candidatus Glassiibacteriota</taxon>
    </lineage>
</organism>
<comment type="caution">
    <text evidence="3">The sequence shown here is derived from an EMBL/GenBank/DDBJ whole genome shotgun (WGS) entry which is preliminary data.</text>
</comment>
<dbReference type="STRING" id="1817867.A3F83_01080"/>
<evidence type="ECO:0000313" key="4">
    <source>
        <dbReference type="Proteomes" id="UP000179129"/>
    </source>
</evidence>
<accession>A0A1F5YX00</accession>
<gene>
    <name evidence="3" type="ORF">A3F83_01080</name>
</gene>
<reference evidence="3 4" key="1">
    <citation type="journal article" date="2016" name="Nat. Commun.">
        <title>Thousands of microbial genomes shed light on interconnected biogeochemical processes in an aquifer system.</title>
        <authorList>
            <person name="Anantharaman K."/>
            <person name="Brown C.T."/>
            <person name="Hug L.A."/>
            <person name="Sharon I."/>
            <person name="Castelle C.J."/>
            <person name="Probst A.J."/>
            <person name="Thomas B.C."/>
            <person name="Singh A."/>
            <person name="Wilkins M.J."/>
            <person name="Karaoz U."/>
            <person name="Brodie E.L."/>
            <person name="Williams K.H."/>
            <person name="Hubbard S.S."/>
            <person name="Banfield J.F."/>
        </authorList>
    </citation>
    <scope>NUCLEOTIDE SEQUENCE [LARGE SCALE GENOMIC DNA]</scope>
</reference>
<evidence type="ECO:0000256" key="2">
    <source>
        <dbReference type="ARBA" id="ARBA00023002"/>
    </source>
</evidence>
<dbReference type="PRINTS" id="PR00081">
    <property type="entry name" value="GDHRDH"/>
</dbReference>
<dbReference type="PANTHER" id="PTHR43639:SF1">
    <property type="entry name" value="SHORT-CHAIN DEHYDROGENASE_REDUCTASE FAMILY PROTEIN"/>
    <property type="match status" value="1"/>
</dbReference>
<dbReference type="Pfam" id="PF13561">
    <property type="entry name" value="adh_short_C2"/>
    <property type="match status" value="1"/>
</dbReference>
<dbReference type="InterPro" id="IPR002347">
    <property type="entry name" value="SDR_fam"/>
</dbReference>
<dbReference type="Proteomes" id="UP000179129">
    <property type="component" value="Unassembled WGS sequence"/>
</dbReference>
<comment type="similarity">
    <text evidence="1">Belongs to the short-chain dehydrogenases/reductases (SDR) family.</text>
</comment>
<dbReference type="GO" id="GO:0016491">
    <property type="term" value="F:oxidoreductase activity"/>
    <property type="evidence" value="ECO:0007669"/>
    <property type="project" value="UniProtKB-KW"/>
</dbReference>
<dbReference type="EMBL" id="MFIX01000094">
    <property type="protein sequence ID" value="OGG04729.1"/>
    <property type="molecule type" value="Genomic_DNA"/>
</dbReference>
<protein>
    <recommendedName>
        <fullName evidence="5">Short-chain dehydrogenase</fullName>
    </recommendedName>
</protein>
<dbReference type="PRINTS" id="PR00080">
    <property type="entry name" value="SDRFAMILY"/>
</dbReference>
<dbReference type="InterPro" id="IPR036291">
    <property type="entry name" value="NAD(P)-bd_dom_sf"/>
</dbReference>
<evidence type="ECO:0000313" key="3">
    <source>
        <dbReference type="EMBL" id="OGG04729.1"/>
    </source>
</evidence>
<name>A0A1F5YX00_9BACT</name>
<proteinExistence type="inferred from homology"/>
<dbReference type="Gene3D" id="3.40.50.720">
    <property type="entry name" value="NAD(P)-binding Rossmann-like Domain"/>
    <property type="match status" value="1"/>
</dbReference>
<dbReference type="SUPFAM" id="SSF51735">
    <property type="entry name" value="NAD(P)-binding Rossmann-fold domains"/>
    <property type="match status" value="1"/>
</dbReference>
<dbReference type="AlphaFoldDB" id="A0A1F5YX00"/>
<sequence length="237" mass="25981">MAKTVLITGGAKRIGRELALSMASAAYNIALHYSSSAEEAEKTAEEIRGRGVECQTFQCDLREERELLELVPRVAGRMPELEVLINSASIFRKGAIAETGPEFFDSHLAINLKAPFFLSRDFAKLCRRGQIINLLDTRVARNDYGYAAYTLAKKALLELTRLSAREFAPGIRVNAVAPGLILPPEGGSKEAFEKMAGKIPLRKTGGPLDVLRAVEYLLKADFLTGQVIYVDGGEHLE</sequence>
<evidence type="ECO:0008006" key="5">
    <source>
        <dbReference type="Google" id="ProtNLM"/>
    </source>
</evidence>
<dbReference type="PANTHER" id="PTHR43639">
    <property type="entry name" value="OXIDOREDUCTASE, SHORT-CHAIN DEHYDROGENASE/REDUCTASE FAMILY (AFU_ORTHOLOGUE AFUA_5G02870)"/>
    <property type="match status" value="1"/>
</dbReference>
<keyword evidence="2" id="KW-0560">Oxidoreductase</keyword>
<evidence type="ECO:0000256" key="1">
    <source>
        <dbReference type="ARBA" id="ARBA00006484"/>
    </source>
</evidence>